<evidence type="ECO:0000313" key="3">
    <source>
        <dbReference type="EMBL" id="KAF1746234.1"/>
    </source>
</evidence>
<name>A0A6A5FUM5_CAERE</name>
<evidence type="ECO:0000256" key="1">
    <source>
        <dbReference type="SAM" id="MobiDB-lite"/>
    </source>
</evidence>
<gene>
    <name evidence="3" type="ORF">GCK72_022687</name>
</gene>
<feature type="region of interest" description="Disordered" evidence="1">
    <location>
        <begin position="71"/>
        <end position="138"/>
    </location>
</feature>
<dbReference type="KEGG" id="crq:GCK72_022687"/>
<dbReference type="CTD" id="9819704"/>
<feature type="signal peptide" evidence="2">
    <location>
        <begin position="1"/>
        <end position="20"/>
    </location>
</feature>
<dbReference type="GeneID" id="9819704"/>
<feature type="compositionally biased region" description="Gly residues" evidence="1">
    <location>
        <begin position="120"/>
        <end position="130"/>
    </location>
</feature>
<dbReference type="Proteomes" id="UP000483820">
    <property type="component" value="Chromosome X"/>
</dbReference>
<dbReference type="EMBL" id="WUAV01000006">
    <property type="protein sequence ID" value="KAF1746234.1"/>
    <property type="molecule type" value="Genomic_DNA"/>
</dbReference>
<feature type="chain" id="PRO_5025449677" evidence="2">
    <location>
        <begin position="21"/>
        <end position="138"/>
    </location>
</feature>
<evidence type="ECO:0000256" key="2">
    <source>
        <dbReference type="SAM" id="SignalP"/>
    </source>
</evidence>
<organism evidence="3 4">
    <name type="scientific">Caenorhabditis remanei</name>
    <name type="common">Caenorhabditis vulgaris</name>
    <dbReference type="NCBI Taxonomy" id="31234"/>
    <lineage>
        <taxon>Eukaryota</taxon>
        <taxon>Metazoa</taxon>
        <taxon>Ecdysozoa</taxon>
        <taxon>Nematoda</taxon>
        <taxon>Chromadorea</taxon>
        <taxon>Rhabditida</taxon>
        <taxon>Rhabditina</taxon>
        <taxon>Rhabditomorpha</taxon>
        <taxon>Rhabditoidea</taxon>
        <taxon>Rhabditidae</taxon>
        <taxon>Peloderinae</taxon>
        <taxon>Caenorhabditis</taxon>
    </lineage>
</organism>
<accession>A0A6A5FUM5</accession>
<proteinExistence type="predicted"/>
<reference evidence="3 4" key="1">
    <citation type="submission" date="2019-12" db="EMBL/GenBank/DDBJ databases">
        <title>Chromosome-level assembly of the Caenorhabditis remanei genome.</title>
        <authorList>
            <person name="Teterina A.A."/>
            <person name="Willis J.H."/>
            <person name="Phillips P.C."/>
        </authorList>
    </citation>
    <scope>NUCLEOTIDE SEQUENCE [LARGE SCALE GENOMIC DNA]</scope>
    <source>
        <strain evidence="3 4">PX506</strain>
        <tissue evidence="3">Whole organism</tissue>
    </source>
</reference>
<sequence>MKVFSWLTLFLLLLSSPVNSLPFVAIALQAGASVFVREQIIDFLVEKVGKPLLLEVRNFVDEIIDEALLKTDASEDNAAESTKEIEEEPIENGTEDAWEDVGEDAGENNPPEDDQTARVRGGGRGGSWGRGGRRHDGF</sequence>
<evidence type="ECO:0000313" key="4">
    <source>
        <dbReference type="Proteomes" id="UP000483820"/>
    </source>
</evidence>
<feature type="compositionally biased region" description="Acidic residues" evidence="1">
    <location>
        <begin position="85"/>
        <end position="114"/>
    </location>
</feature>
<comment type="caution">
    <text evidence="3">The sequence shown here is derived from an EMBL/GenBank/DDBJ whole genome shotgun (WGS) entry which is preliminary data.</text>
</comment>
<keyword evidence="2" id="KW-0732">Signal</keyword>
<protein>
    <submittedName>
        <fullName evidence="3">Uncharacterized protein</fullName>
    </submittedName>
</protein>
<dbReference type="AlphaFoldDB" id="A0A6A5FUM5"/>
<dbReference type="RefSeq" id="XP_053578557.1">
    <property type="nucleotide sequence ID" value="XM_053734991.1"/>
</dbReference>